<dbReference type="EMBL" id="PFBY01000020">
    <property type="protein sequence ID" value="PIR76541.1"/>
    <property type="molecule type" value="Genomic_DNA"/>
</dbReference>
<dbReference type="InterPro" id="IPR003593">
    <property type="entry name" value="AAA+_ATPase"/>
</dbReference>
<feature type="domain" description="AAA+ ATPase" evidence="16">
    <location>
        <begin position="198"/>
        <end position="337"/>
    </location>
</feature>
<dbReference type="GO" id="GO:0005524">
    <property type="term" value="F:ATP binding"/>
    <property type="evidence" value="ECO:0007669"/>
    <property type="project" value="UniProtKB-UniRule"/>
</dbReference>
<dbReference type="EC" id="3.4.24.-" evidence="14"/>
<accession>A0A2H0TWL8</accession>
<evidence type="ECO:0000256" key="6">
    <source>
        <dbReference type="ARBA" id="ARBA00022741"/>
    </source>
</evidence>
<evidence type="ECO:0000313" key="18">
    <source>
        <dbReference type="Proteomes" id="UP000231530"/>
    </source>
</evidence>
<gene>
    <name evidence="14" type="primary">ftsH</name>
    <name evidence="17" type="ORF">COU32_01605</name>
</gene>
<dbReference type="Proteomes" id="UP000231530">
    <property type="component" value="Unassembled WGS sequence"/>
</dbReference>
<dbReference type="AlphaFoldDB" id="A0A2H0TWL8"/>
<dbReference type="FunFam" id="1.10.8.60:FF:000001">
    <property type="entry name" value="ATP-dependent zinc metalloprotease FtsH"/>
    <property type="match status" value="1"/>
</dbReference>
<feature type="binding site" evidence="14">
    <location>
        <begin position="206"/>
        <end position="213"/>
    </location>
    <ligand>
        <name>ATP</name>
        <dbReference type="ChEBI" id="CHEBI:30616"/>
    </ligand>
</feature>
<keyword evidence="8 14" id="KW-0862">Zinc</keyword>
<dbReference type="GO" id="GO:0051301">
    <property type="term" value="P:cell division"/>
    <property type="evidence" value="ECO:0007669"/>
    <property type="project" value="UniProtKB-KW"/>
</dbReference>
<dbReference type="InterPro" id="IPR041569">
    <property type="entry name" value="AAA_lid_3"/>
</dbReference>
<comment type="function">
    <text evidence="14">Acts as a processive, ATP-dependent zinc metallopeptidase for both cytoplasmic and membrane proteins. Plays a role in the quality control of integral membrane proteins.</text>
</comment>
<evidence type="ECO:0000256" key="11">
    <source>
        <dbReference type="ARBA" id="ARBA00023049"/>
    </source>
</evidence>
<evidence type="ECO:0000313" key="17">
    <source>
        <dbReference type="EMBL" id="PIR76541.1"/>
    </source>
</evidence>
<dbReference type="InterPro" id="IPR005936">
    <property type="entry name" value="FtsH"/>
</dbReference>
<evidence type="ECO:0000256" key="3">
    <source>
        <dbReference type="ARBA" id="ARBA00022670"/>
    </source>
</evidence>
<dbReference type="GO" id="GO:0006508">
    <property type="term" value="P:proteolysis"/>
    <property type="evidence" value="ECO:0007669"/>
    <property type="project" value="UniProtKB-KW"/>
</dbReference>
<feature type="binding site" evidence="14">
    <location>
        <position position="428"/>
    </location>
    <ligand>
        <name>Zn(2+)</name>
        <dbReference type="ChEBI" id="CHEBI:29105"/>
        <note>catalytic</note>
    </ligand>
</feature>
<dbReference type="GO" id="GO:0004222">
    <property type="term" value="F:metalloendopeptidase activity"/>
    <property type="evidence" value="ECO:0007669"/>
    <property type="project" value="InterPro"/>
</dbReference>
<dbReference type="Pfam" id="PF00004">
    <property type="entry name" value="AAA"/>
    <property type="match status" value="1"/>
</dbReference>
<evidence type="ECO:0000256" key="14">
    <source>
        <dbReference type="HAMAP-Rule" id="MF_01458"/>
    </source>
</evidence>
<reference evidence="18" key="1">
    <citation type="submission" date="2017-09" db="EMBL/GenBank/DDBJ databases">
        <title>Depth-based differentiation of microbial function through sediment-hosted aquifers and enrichment of novel symbionts in the deep terrestrial subsurface.</title>
        <authorList>
            <person name="Probst A.J."/>
            <person name="Ladd B."/>
            <person name="Jarett J.K."/>
            <person name="Geller-Mcgrath D.E."/>
            <person name="Sieber C.M.K."/>
            <person name="Emerson J.B."/>
            <person name="Anantharaman K."/>
            <person name="Thomas B.C."/>
            <person name="Malmstrom R."/>
            <person name="Stieglmeier M."/>
            <person name="Klingl A."/>
            <person name="Woyke T."/>
            <person name="Ryan C.M."/>
            <person name="Banfield J.F."/>
        </authorList>
    </citation>
    <scope>NUCLEOTIDE SEQUENCE [LARGE SCALE GENOMIC DNA]</scope>
</reference>
<keyword evidence="3 14" id="KW-0645">Protease</keyword>
<comment type="similarity">
    <text evidence="13 14">In the central section; belongs to the AAA ATPase family.</text>
</comment>
<dbReference type="Gene3D" id="3.40.50.300">
    <property type="entry name" value="P-loop containing nucleotide triphosphate hydrolases"/>
    <property type="match status" value="1"/>
</dbReference>
<evidence type="ECO:0000256" key="12">
    <source>
        <dbReference type="ARBA" id="ARBA00023136"/>
    </source>
</evidence>
<evidence type="ECO:0000256" key="13">
    <source>
        <dbReference type="ARBA" id="ARBA00061570"/>
    </source>
</evidence>
<dbReference type="Pfam" id="PF01434">
    <property type="entry name" value="Peptidase_M41"/>
    <property type="match status" value="1"/>
</dbReference>
<keyword evidence="5 14" id="KW-0479">Metal-binding</keyword>
<dbReference type="SUPFAM" id="SSF140990">
    <property type="entry name" value="FtsH protease domain-like"/>
    <property type="match status" value="1"/>
</dbReference>
<proteinExistence type="inferred from homology"/>
<evidence type="ECO:0000256" key="4">
    <source>
        <dbReference type="ARBA" id="ARBA00022692"/>
    </source>
</evidence>
<evidence type="ECO:0000256" key="7">
    <source>
        <dbReference type="ARBA" id="ARBA00022801"/>
    </source>
</evidence>
<organism evidence="17 18">
    <name type="scientific">Candidatus Magasanikbacteria bacterium CG10_big_fil_rev_8_21_14_0_10_42_10</name>
    <dbReference type="NCBI Taxonomy" id="1974649"/>
    <lineage>
        <taxon>Bacteria</taxon>
        <taxon>Candidatus Magasanikiibacteriota</taxon>
    </lineage>
</organism>
<comment type="similarity">
    <text evidence="15">Belongs to the AAA ATPase family.</text>
</comment>
<feature type="transmembrane region" description="Helical" evidence="14">
    <location>
        <begin position="109"/>
        <end position="133"/>
    </location>
</feature>
<dbReference type="InterPro" id="IPR003959">
    <property type="entry name" value="ATPase_AAA_core"/>
</dbReference>
<feature type="binding site" evidence="14">
    <location>
        <position position="506"/>
    </location>
    <ligand>
        <name>Zn(2+)</name>
        <dbReference type="ChEBI" id="CHEBI:29105"/>
        <note>catalytic</note>
    </ligand>
</feature>
<dbReference type="PANTHER" id="PTHR23076:SF113">
    <property type="entry name" value="ATP-DEPENDENT ZINC METALLOPROTEASE FTSH 1, CHLOROPLASTIC-RELATED"/>
    <property type="match status" value="1"/>
</dbReference>
<keyword evidence="11 14" id="KW-0482">Metalloprotease</keyword>
<dbReference type="Gene3D" id="1.20.58.760">
    <property type="entry name" value="Peptidase M41"/>
    <property type="match status" value="1"/>
</dbReference>
<dbReference type="SMART" id="SM00382">
    <property type="entry name" value="AAA"/>
    <property type="match status" value="1"/>
</dbReference>
<dbReference type="Gene3D" id="1.10.8.60">
    <property type="match status" value="1"/>
</dbReference>
<dbReference type="InterPro" id="IPR037219">
    <property type="entry name" value="Peptidase_M41-like"/>
</dbReference>
<comment type="subcellular location">
    <subcellularLocation>
        <location evidence="14">Cell membrane</location>
        <topology evidence="14">Multi-pass membrane protein</topology>
        <orientation evidence="14">Cytoplasmic side</orientation>
    </subcellularLocation>
    <subcellularLocation>
        <location evidence="1">Membrane</location>
    </subcellularLocation>
</comment>
<keyword evidence="4 14" id="KW-0812">Transmembrane</keyword>
<keyword evidence="17" id="KW-0131">Cell cycle</keyword>
<name>A0A2H0TWL8_9BACT</name>
<evidence type="ECO:0000256" key="5">
    <source>
        <dbReference type="ARBA" id="ARBA00022723"/>
    </source>
</evidence>
<keyword evidence="10 14" id="KW-1133">Transmembrane helix</keyword>
<keyword evidence="14" id="KW-1003">Cell membrane</keyword>
<dbReference type="GO" id="GO:0030163">
    <property type="term" value="P:protein catabolic process"/>
    <property type="evidence" value="ECO:0007669"/>
    <property type="project" value="UniProtKB-UniRule"/>
</dbReference>
<dbReference type="FunFam" id="1.20.58.760:FF:000001">
    <property type="entry name" value="ATP-dependent zinc metalloprotease FtsH"/>
    <property type="match status" value="1"/>
</dbReference>
<dbReference type="PROSITE" id="PS00674">
    <property type="entry name" value="AAA"/>
    <property type="match status" value="1"/>
</dbReference>
<evidence type="ECO:0000256" key="2">
    <source>
        <dbReference type="ARBA" id="ARBA00010044"/>
    </source>
</evidence>
<dbReference type="PANTHER" id="PTHR23076">
    <property type="entry name" value="METALLOPROTEASE M41 FTSH"/>
    <property type="match status" value="1"/>
</dbReference>
<dbReference type="GO" id="GO:0016887">
    <property type="term" value="F:ATP hydrolysis activity"/>
    <property type="evidence" value="ECO:0007669"/>
    <property type="project" value="UniProtKB-UniRule"/>
</dbReference>
<keyword evidence="7 14" id="KW-0378">Hydrolase</keyword>
<dbReference type="InterPro" id="IPR027417">
    <property type="entry name" value="P-loop_NTPase"/>
</dbReference>
<comment type="subunit">
    <text evidence="14">Homohexamer.</text>
</comment>
<dbReference type="InterPro" id="IPR003960">
    <property type="entry name" value="ATPase_AAA_CS"/>
</dbReference>
<keyword evidence="12 14" id="KW-0472">Membrane</keyword>
<evidence type="ECO:0000256" key="9">
    <source>
        <dbReference type="ARBA" id="ARBA00022840"/>
    </source>
</evidence>
<feature type="transmembrane region" description="Helical" evidence="14">
    <location>
        <begin position="7"/>
        <end position="27"/>
    </location>
</feature>
<evidence type="ECO:0000256" key="15">
    <source>
        <dbReference type="RuleBase" id="RU003651"/>
    </source>
</evidence>
<evidence type="ECO:0000256" key="8">
    <source>
        <dbReference type="ARBA" id="ARBA00022833"/>
    </source>
</evidence>
<keyword evidence="9 14" id="KW-0067">ATP-binding</keyword>
<evidence type="ECO:0000259" key="16">
    <source>
        <dbReference type="SMART" id="SM00382"/>
    </source>
</evidence>
<dbReference type="SUPFAM" id="SSF52540">
    <property type="entry name" value="P-loop containing nucleoside triphosphate hydrolases"/>
    <property type="match status" value="1"/>
</dbReference>
<sequence>MKQLLKNFALIFVVLFIAAGLWGYTAYGTVKPEVVGVNRLVSEIKTDAVTKIEVQGSTILATLNNPEEMKLQVRKESGQPFSELMQTYGVTPEDLAKIGDVQVKEQTGFLFWVSILAPYLLPLLLLVGLLFFMTRQVSGMNNKAMGFGQSSARQAKPDDKEKKTFDDVAGAVEAKEELAEIVDFLKDPKKFADMGAKIPKGVLLMGAPGTGKTLLAKAVAGEAGVPFFHISGSEFVEMFVGVGASRVRDLFSKAKKEAPAIIFVDEIDAVGRKRGSGLGGSHDEREQTLNQILVEMDGFDPNIGVIVMAATNRPDVLDSALLRPGRFDRRVTISKPDIKDREAILTVHAANKPFEKDVDLKNLAERTPGFTGADLANLLNEAAIFAVRKGKKIITQDDVLESIEKVLLGPQKRSKVMSKKEREMTAYHEAGHAIVGHFLEYADAVRKVSIIGRGMAGGYTLSMPSEEVSYKTIAMFKDEMAMAMGGFVAERMIYGHDSLSTGPSSDLKSATQSAKAMVLRYGMSDKLGPRDFGQNEEMIFLAQEIHEQKNYSEKTAELIDAEISSLLTEARERAEQLLTEKREKMDVLVKHLLEKETVEEEEFRTIMEGTLA</sequence>
<dbReference type="GO" id="GO:0004176">
    <property type="term" value="F:ATP-dependent peptidase activity"/>
    <property type="evidence" value="ECO:0007669"/>
    <property type="project" value="InterPro"/>
</dbReference>
<dbReference type="FunFam" id="3.40.50.300:FF:000001">
    <property type="entry name" value="ATP-dependent zinc metalloprotease FtsH"/>
    <property type="match status" value="1"/>
</dbReference>
<dbReference type="Pfam" id="PF17862">
    <property type="entry name" value="AAA_lid_3"/>
    <property type="match status" value="1"/>
</dbReference>
<comment type="similarity">
    <text evidence="2 14">In the C-terminal section; belongs to the peptidase M41 family.</text>
</comment>
<dbReference type="InterPro" id="IPR000642">
    <property type="entry name" value="Peptidase_M41"/>
</dbReference>
<protein>
    <recommendedName>
        <fullName evidence="14">ATP-dependent zinc metalloprotease FtsH</fullName>
        <ecNumber evidence="14">3.4.24.-</ecNumber>
    </recommendedName>
</protein>
<dbReference type="GO" id="GO:0008270">
    <property type="term" value="F:zinc ion binding"/>
    <property type="evidence" value="ECO:0007669"/>
    <property type="project" value="UniProtKB-UniRule"/>
</dbReference>
<dbReference type="CDD" id="cd19501">
    <property type="entry name" value="RecA-like_FtsH"/>
    <property type="match status" value="1"/>
</dbReference>
<evidence type="ECO:0000256" key="1">
    <source>
        <dbReference type="ARBA" id="ARBA00004370"/>
    </source>
</evidence>
<comment type="caution">
    <text evidence="17">The sequence shown here is derived from an EMBL/GenBank/DDBJ whole genome shotgun (WGS) entry which is preliminary data.</text>
</comment>
<comment type="cofactor">
    <cofactor evidence="14">
        <name>Zn(2+)</name>
        <dbReference type="ChEBI" id="CHEBI:29105"/>
    </cofactor>
    <text evidence="14">Binds 1 zinc ion per subunit.</text>
</comment>
<keyword evidence="17" id="KW-0132">Cell division</keyword>
<feature type="active site" evidence="14">
    <location>
        <position position="429"/>
    </location>
</feature>
<dbReference type="GO" id="GO:0005886">
    <property type="term" value="C:plasma membrane"/>
    <property type="evidence" value="ECO:0007669"/>
    <property type="project" value="UniProtKB-SubCell"/>
</dbReference>
<evidence type="ECO:0000256" key="10">
    <source>
        <dbReference type="ARBA" id="ARBA00022989"/>
    </source>
</evidence>
<dbReference type="NCBIfam" id="TIGR01241">
    <property type="entry name" value="FtsH_fam"/>
    <property type="match status" value="1"/>
</dbReference>
<keyword evidence="6 14" id="KW-0547">Nucleotide-binding</keyword>
<feature type="binding site" evidence="14">
    <location>
        <position position="432"/>
    </location>
    <ligand>
        <name>Zn(2+)</name>
        <dbReference type="ChEBI" id="CHEBI:29105"/>
        <note>catalytic</note>
    </ligand>
</feature>
<dbReference type="HAMAP" id="MF_01458">
    <property type="entry name" value="FtsH"/>
    <property type="match status" value="1"/>
</dbReference>